<evidence type="ECO:0000313" key="2">
    <source>
        <dbReference type="EMBL" id="CAH1802600.1"/>
    </source>
</evidence>
<accession>A0A8S4QEI5</accession>
<keyword evidence="3" id="KW-1185">Reference proteome</keyword>
<keyword evidence="1" id="KW-0812">Transmembrane</keyword>
<comment type="caution">
    <text evidence="2">The sequence shown here is derived from an EMBL/GenBank/DDBJ whole genome shotgun (WGS) entry which is preliminary data.</text>
</comment>
<organism evidence="2 3">
    <name type="scientific">Owenia fusiformis</name>
    <name type="common">Polychaete worm</name>
    <dbReference type="NCBI Taxonomy" id="6347"/>
    <lineage>
        <taxon>Eukaryota</taxon>
        <taxon>Metazoa</taxon>
        <taxon>Spiralia</taxon>
        <taxon>Lophotrochozoa</taxon>
        <taxon>Annelida</taxon>
        <taxon>Polychaeta</taxon>
        <taxon>Sedentaria</taxon>
        <taxon>Canalipalpata</taxon>
        <taxon>Sabellida</taxon>
        <taxon>Oweniida</taxon>
        <taxon>Oweniidae</taxon>
        <taxon>Owenia</taxon>
    </lineage>
</organism>
<dbReference type="EMBL" id="CAIIXF020000012">
    <property type="protein sequence ID" value="CAH1802600.1"/>
    <property type="molecule type" value="Genomic_DNA"/>
</dbReference>
<protein>
    <submittedName>
        <fullName evidence="2">Uncharacterized protein</fullName>
    </submittedName>
</protein>
<dbReference type="Proteomes" id="UP000749559">
    <property type="component" value="Unassembled WGS sequence"/>
</dbReference>
<sequence length="101" mass="11168">VVEAGYVAHTCSPMGTIIGVLGLLVAIAIIAVLAFFVFKLHNKIKQLNREKSLLQKDSNNRSGTSVMDVAFLQSQNVPYEEVDFQTNTYVQLKRGDVKVDI</sequence>
<reference evidence="2" key="1">
    <citation type="submission" date="2022-03" db="EMBL/GenBank/DDBJ databases">
        <authorList>
            <person name="Martin C."/>
        </authorList>
    </citation>
    <scope>NUCLEOTIDE SEQUENCE</scope>
</reference>
<feature type="non-terminal residue" evidence="2">
    <location>
        <position position="101"/>
    </location>
</feature>
<dbReference type="AlphaFoldDB" id="A0A8S4QEI5"/>
<evidence type="ECO:0000256" key="1">
    <source>
        <dbReference type="SAM" id="Phobius"/>
    </source>
</evidence>
<name>A0A8S4QEI5_OWEFU</name>
<proteinExistence type="predicted"/>
<evidence type="ECO:0000313" key="3">
    <source>
        <dbReference type="Proteomes" id="UP000749559"/>
    </source>
</evidence>
<keyword evidence="1" id="KW-1133">Transmembrane helix</keyword>
<feature type="non-terminal residue" evidence="2">
    <location>
        <position position="1"/>
    </location>
</feature>
<feature type="transmembrane region" description="Helical" evidence="1">
    <location>
        <begin position="17"/>
        <end position="38"/>
    </location>
</feature>
<gene>
    <name evidence="2" type="ORF">OFUS_LOCUS26265</name>
</gene>
<keyword evidence="1" id="KW-0472">Membrane</keyword>